<proteinExistence type="predicted"/>
<keyword evidence="2" id="KW-1185">Reference proteome</keyword>
<comment type="caution">
    <text evidence="1">The sequence shown here is derived from an EMBL/GenBank/DDBJ whole genome shotgun (WGS) entry which is preliminary data.</text>
</comment>
<name>A0A0F5BUU1_9GAMM</name>
<sequence length="122" mass="13417">MTWQRLPVSNPARLATPEAINQCWSVDFIHDALVSGRLSQTFGDQFGILCSCNSIATDSKLFYTASTLACFSACFSCPGSPPAARTLYAFSRLLRASDNVTSGYTAKDSSFSLPHTRYFKRQ</sequence>
<dbReference type="AlphaFoldDB" id="A0A0F5BUU1"/>
<reference evidence="1" key="1">
    <citation type="submission" date="2014-12" db="EMBL/GenBank/DDBJ databases">
        <title>The draft genome of the Tatumella morbirosei type strain, LMG23360T isolated from pineapple rot.</title>
        <authorList>
            <person name="Smits T.H."/>
            <person name="Palmer M."/>
            <person name="Venter S.N."/>
            <person name="Duffy B."/>
            <person name="Steenkamp E.T."/>
            <person name="Chan W.Y."/>
            <person name="Coutinho T.A."/>
            <person name="Coetzee M.P."/>
            <person name="De Maayer P."/>
        </authorList>
    </citation>
    <scope>NUCLEOTIDE SEQUENCE [LARGE SCALE GENOMIC DNA]</scope>
    <source>
        <strain evidence="1">LMG 23360</strain>
    </source>
</reference>
<organism evidence="1 2">
    <name type="scientific">Tatumella morbirosei</name>
    <dbReference type="NCBI Taxonomy" id="642227"/>
    <lineage>
        <taxon>Bacteria</taxon>
        <taxon>Pseudomonadati</taxon>
        <taxon>Pseudomonadota</taxon>
        <taxon>Gammaproteobacteria</taxon>
        <taxon>Enterobacterales</taxon>
        <taxon>Erwiniaceae</taxon>
        <taxon>Tatumella</taxon>
    </lineage>
</organism>
<protein>
    <recommendedName>
        <fullName evidence="3">Transposase</fullName>
    </recommendedName>
</protein>
<dbReference type="Proteomes" id="UP000029577">
    <property type="component" value="Unassembled WGS sequence"/>
</dbReference>
<gene>
    <name evidence="1" type="ORF">HA49_22790</name>
</gene>
<evidence type="ECO:0008006" key="3">
    <source>
        <dbReference type="Google" id="ProtNLM"/>
    </source>
</evidence>
<accession>A0A0F5BUU1</accession>
<evidence type="ECO:0000313" key="2">
    <source>
        <dbReference type="Proteomes" id="UP000029577"/>
    </source>
</evidence>
<dbReference type="EMBL" id="JPKR02000004">
    <property type="protein sequence ID" value="KKA63555.1"/>
    <property type="molecule type" value="Genomic_DNA"/>
</dbReference>
<evidence type="ECO:0000313" key="1">
    <source>
        <dbReference type="EMBL" id="KKA63555.1"/>
    </source>
</evidence>